<dbReference type="EMBL" id="MU004241">
    <property type="protein sequence ID" value="KAF2664895.1"/>
    <property type="molecule type" value="Genomic_DNA"/>
</dbReference>
<dbReference type="AlphaFoldDB" id="A0A6A6TXT6"/>
<proteinExistence type="predicted"/>
<keyword evidence="4" id="KW-1185">Reference proteome</keyword>
<name>A0A6A6TXT6_9PEZI</name>
<dbReference type="Proteomes" id="UP000799302">
    <property type="component" value="Unassembled WGS sequence"/>
</dbReference>
<keyword evidence="2" id="KW-0732">Signal</keyword>
<accession>A0A6A6TXT6</accession>
<sequence length="434" mass="46013">MRRNILLAAVAIGVQSAFASPTLHRREPQHGGHGGQPQDAKSPGGGEMGGMGGMGGMTSGMSGGLIDYMLQSEATPALLQMSIGYMEKTRLAKTMAAEATMKRPGVKRMQLWYGPFDVVTAADRKKTPNSNLQGMDPAGTTFATQAENFPGDMTVLKGSVSLVYEDGSPADVNTGVYNHHVVFADTAKRPVALVSCPNQKAKFTLPISVFLAVGEDGGKYLYAQDDPTFDGGYYVAKGDIMYLTAELVNYTNEKKLVYAKVDFEYLPGKGKLEVTSENLSVTNCDGSIGIRPEKGQKKFSVASKGMTFQRDGYMFGIRGHLHDGGVSIPVMINNKTVCESKASYMDKSDAKGTWAALNKMSTCDELIPVKKGDVLSLAANYDLDAHPARTSGGGEAEEMGLIAFSMALKPDPAADAAAAKAKSGGLLGMLGLGR</sequence>
<feature type="region of interest" description="Disordered" evidence="1">
    <location>
        <begin position="24"/>
        <end position="56"/>
    </location>
</feature>
<evidence type="ECO:0000256" key="2">
    <source>
        <dbReference type="SAM" id="SignalP"/>
    </source>
</evidence>
<protein>
    <submittedName>
        <fullName evidence="3">Uncharacterized protein</fullName>
    </submittedName>
</protein>
<feature type="chain" id="PRO_5025514609" evidence="2">
    <location>
        <begin position="20"/>
        <end position="434"/>
    </location>
</feature>
<gene>
    <name evidence="3" type="ORF">BT63DRAFT_459512</name>
</gene>
<feature type="signal peptide" evidence="2">
    <location>
        <begin position="1"/>
        <end position="19"/>
    </location>
</feature>
<feature type="compositionally biased region" description="Gly residues" evidence="1">
    <location>
        <begin position="43"/>
        <end position="56"/>
    </location>
</feature>
<reference evidence="3" key="1">
    <citation type="journal article" date="2020" name="Stud. Mycol.">
        <title>101 Dothideomycetes genomes: a test case for predicting lifestyles and emergence of pathogens.</title>
        <authorList>
            <person name="Haridas S."/>
            <person name="Albert R."/>
            <person name="Binder M."/>
            <person name="Bloem J."/>
            <person name="Labutti K."/>
            <person name="Salamov A."/>
            <person name="Andreopoulos B."/>
            <person name="Baker S."/>
            <person name="Barry K."/>
            <person name="Bills G."/>
            <person name="Bluhm B."/>
            <person name="Cannon C."/>
            <person name="Castanera R."/>
            <person name="Culley D."/>
            <person name="Daum C."/>
            <person name="Ezra D."/>
            <person name="Gonzalez J."/>
            <person name="Henrissat B."/>
            <person name="Kuo A."/>
            <person name="Liang C."/>
            <person name="Lipzen A."/>
            <person name="Lutzoni F."/>
            <person name="Magnuson J."/>
            <person name="Mondo S."/>
            <person name="Nolan M."/>
            <person name="Ohm R."/>
            <person name="Pangilinan J."/>
            <person name="Park H.-J."/>
            <person name="Ramirez L."/>
            <person name="Alfaro M."/>
            <person name="Sun H."/>
            <person name="Tritt A."/>
            <person name="Yoshinaga Y."/>
            <person name="Zwiers L.-H."/>
            <person name="Turgeon B."/>
            <person name="Goodwin S."/>
            <person name="Spatafora J."/>
            <person name="Crous P."/>
            <person name="Grigoriev I."/>
        </authorList>
    </citation>
    <scope>NUCLEOTIDE SEQUENCE</scope>
    <source>
        <strain evidence="3">CBS 115976</strain>
    </source>
</reference>
<evidence type="ECO:0000313" key="4">
    <source>
        <dbReference type="Proteomes" id="UP000799302"/>
    </source>
</evidence>
<evidence type="ECO:0000256" key="1">
    <source>
        <dbReference type="SAM" id="MobiDB-lite"/>
    </source>
</evidence>
<organism evidence="3 4">
    <name type="scientific">Microthyrium microscopicum</name>
    <dbReference type="NCBI Taxonomy" id="703497"/>
    <lineage>
        <taxon>Eukaryota</taxon>
        <taxon>Fungi</taxon>
        <taxon>Dikarya</taxon>
        <taxon>Ascomycota</taxon>
        <taxon>Pezizomycotina</taxon>
        <taxon>Dothideomycetes</taxon>
        <taxon>Dothideomycetes incertae sedis</taxon>
        <taxon>Microthyriales</taxon>
        <taxon>Microthyriaceae</taxon>
        <taxon>Microthyrium</taxon>
    </lineage>
</organism>
<evidence type="ECO:0000313" key="3">
    <source>
        <dbReference type="EMBL" id="KAF2664895.1"/>
    </source>
</evidence>